<dbReference type="InterPro" id="IPR036236">
    <property type="entry name" value="Znf_C2H2_sf"/>
</dbReference>
<feature type="region of interest" description="Disordered" evidence="3">
    <location>
        <begin position="263"/>
        <end position="293"/>
    </location>
</feature>
<organism evidence="5 6">
    <name type="scientific">Kuraishia capsulata CBS 1993</name>
    <dbReference type="NCBI Taxonomy" id="1382522"/>
    <lineage>
        <taxon>Eukaryota</taxon>
        <taxon>Fungi</taxon>
        <taxon>Dikarya</taxon>
        <taxon>Ascomycota</taxon>
        <taxon>Saccharomycotina</taxon>
        <taxon>Pichiomycetes</taxon>
        <taxon>Pichiales</taxon>
        <taxon>Pichiaceae</taxon>
        <taxon>Kuraishia</taxon>
    </lineage>
</organism>
<reference evidence="5" key="1">
    <citation type="submission" date="2013-12" db="EMBL/GenBank/DDBJ databases">
        <authorList>
            <person name="Genoscope - CEA"/>
        </authorList>
    </citation>
    <scope>NUCLEOTIDE SEQUENCE</scope>
    <source>
        <strain evidence="5">CBS 1993</strain>
    </source>
</reference>
<dbReference type="PROSITE" id="PS00028">
    <property type="entry name" value="ZINC_FINGER_C2H2_1"/>
    <property type="match status" value="1"/>
</dbReference>
<dbReference type="OrthoDB" id="19329at2759"/>
<dbReference type="InterPro" id="IPR040025">
    <property type="entry name" value="Znf622/Rei1/Reh1"/>
</dbReference>
<keyword evidence="1" id="KW-0479">Metal-binding</keyword>
<keyword evidence="6" id="KW-1185">Reference proteome</keyword>
<feature type="region of interest" description="Disordered" evidence="3">
    <location>
        <begin position="103"/>
        <end position="144"/>
    </location>
</feature>
<keyword evidence="2" id="KW-0175">Coiled coil</keyword>
<name>W6MPD3_9ASCO</name>
<feature type="compositionally biased region" description="Acidic residues" evidence="3">
    <location>
        <begin position="130"/>
        <end position="144"/>
    </location>
</feature>
<dbReference type="RefSeq" id="XP_022460524.1">
    <property type="nucleotide sequence ID" value="XM_022601260.1"/>
</dbReference>
<dbReference type="GeneID" id="34521912"/>
<accession>W6MPD3</accession>
<evidence type="ECO:0000256" key="3">
    <source>
        <dbReference type="SAM" id="MobiDB-lite"/>
    </source>
</evidence>
<dbReference type="GO" id="GO:0008270">
    <property type="term" value="F:zinc ion binding"/>
    <property type="evidence" value="ECO:0007669"/>
    <property type="project" value="UniProtKB-KW"/>
</dbReference>
<protein>
    <recommendedName>
        <fullName evidence="4">C2H2-type domain-containing protein</fullName>
    </recommendedName>
</protein>
<feature type="region of interest" description="Disordered" evidence="3">
    <location>
        <begin position="374"/>
        <end position="393"/>
    </location>
</feature>
<dbReference type="AlphaFoldDB" id="W6MPD3"/>
<dbReference type="SUPFAM" id="SSF57667">
    <property type="entry name" value="beta-beta-alpha zinc fingers"/>
    <property type="match status" value="1"/>
</dbReference>
<evidence type="ECO:0000313" key="6">
    <source>
        <dbReference type="Proteomes" id="UP000019384"/>
    </source>
</evidence>
<dbReference type="InterPro" id="IPR041661">
    <property type="entry name" value="ZN622/Rei1/Reh1_Znf-C2H2"/>
</dbReference>
<dbReference type="HOGENOM" id="CLU_018787_1_1_1"/>
<evidence type="ECO:0000256" key="2">
    <source>
        <dbReference type="SAM" id="Coils"/>
    </source>
</evidence>
<sequence>MQNYTCNSCGLAFPTPEDQRSHMKTDWHRYNLKRRVAQLPAIDEETFNSKIAAVIKAEEAVDQDAPMSKKDLRRQQKEDLAEKKRALLETARRQMSKLTVDEIRAKKQSREAAEASTDSEVAAEKIPETAETEEQEPEPTPEELEEKLMEEKLANRVEIPLNSCLFCLKTFPYLGVCMTHMLKAHGLYIPEPDYLVDVEGLISYLGEKIGLGNVCLSCNFQGRSLESVRAHMISKSHCKIPYHSEDEKLEISEFYDFTSSYGKVTTGDNEEETSDWEDVEEGSGSSSDDEEEVPQEVIYNNGYELHLPTGKVAGHRSMLKYYRQTFRPEKVLSEGQGTLVAAEARHFATVADRQQLQLQKRVWKREYKAKDSYDRHAARTRNHQAHYRDQLLQ</sequence>
<keyword evidence="1" id="KW-0862">Zinc</keyword>
<dbReference type="PANTHER" id="PTHR13182">
    <property type="entry name" value="ZINC FINGER PROTEIN 622"/>
    <property type="match status" value="1"/>
</dbReference>
<feature type="coiled-coil region" evidence="2">
    <location>
        <begin position="74"/>
        <end position="101"/>
    </location>
</feature>
<dbReference type="Proteomes" id="UP000019384">
    <property type="component" value="Unassembled WGS sequence"/>
</dbReference>
<gene>
    <name evidence="5" type="ORF">KUCA_T00004517001</name>
</gene>
<dbReference type="GO" id="GO:0007117">
    <property type="term" value="P:budding cell bud growth"/>
    <property type="evidence" value="ECO:0007669"/>
    <property type="project" value="EnsemblFungi"/>
</dbReference>
<dbReference type="STRING" id="1382522.W6MPD3"/>
<feature type="compositionally biased region" description="Acidic residues" evidence="3">
    <location>
        <begin position="268"/>
        <end position="293"/>
    </location>
</feature>
<dbReference type="GO" id="GO:0030687">
    <property type="term" value="C:preribosome, large subunit precursor"/>
    <property type="evidence" value="ECO:0007669"/>
    <property type="project" value="EnsemblFungi"/>
</dbReference>
<dbReference type="GO" id="GO:0000278">
    <property type="term" value="P:mitotic cell cycle"/>
    <property type="evidence" value="ECO:0007669"/>
    <property type="project" value="EnsemblFungi"/>
</dbReference>
<evidence type="ECO:0000313" key="5">
    <source>
        <dbReference type="EMBL" id="CDK28534.1"/>
    </source>
</evidence>
<keyword evidence="1" id="KW-0863">Zinc-finger</keyword>
<feature type="domain" description="C2H2-type" evidence="4">
    <location>
        <begin position="4"/>
        <end position="28"/>
    </location>
</feature>
<dbReference type="PANTHER" id="PTHR13182:SF21">
    <property type="entry name" value="CYTOPLASMIC 60S SUBUNIT BIOGENESIS FACTOR REI1"/>
    <property type="match status" value="1"/>
</dbReference>
<feature type="compositionally biased region" description="Basic and acidic residues" evidence="3">
    <location>
        <begin position="103"/>
        <end position="113"/>
    </location>
</feature>
<dbReference type="GO" id="GO:0005737">
    <property type="term" value="C:cytoplasm"/>
    <property type="evidence" value="ECO:0007669"/>
    <property type="project" value="EnsemblFungi"/>
</dbReference>
<dbReference type="InterPro" id="IPR013087">
    <property type="entry name" value="Znf_C2H2_type"/>
</dbReference>
<dbReference type="Pfam" id="PF12756">
    <property type="entry name" value="zf-C2H2_2"/>
    <property type="match status" value="1"/>
</dbReference>
<dbReference type="GO" id="GO:0006913">
    <property type="term" value="P:nucleocytoplasmic transport"/>
    <property type="evidence" value="ECO:0007669"/>
    <property type="project" value="EnsemblFungi"/>
</dbReference>
<dbReference type="SMART" id="SM00355">
    <property type="entry name" value="ZnF_C2H2"/>
    <property type="match status" value="3"/>
</dbReference>
<evidence type="ECO:0000259" key="4">
    <source>
        <dbReference type="PROSITE" id="PS50157"/>
    </source>
</evidence>
<dbReference type="PROSITE" id="PS50157">
    <property type="entry name" value="ZINC_FINGER_C2H2_2"/>
    <property type="match status" value="1"/>
</dbReference>
<dbReference type="EMBL" id="HG793129">
    <property type="protein sequence ID" value="CDK28534.1"/>
    <property type="molecule type" value="Genomic_DNA"/>
</dbReference>
<reference evidence="5" key="2">
    <citation type="submission" date="2014-02" db="EMBL/GenBank/DDBJ databases">
        <title>Complete DNA sequence of /Kuraishia capsulata/ illustrates novel genomic features among budding yeasts (/Saccharomycotina/).</title>
        <authorList>
            <person name="Morales L."/>
            <person name="Noel B."/>
            <person name="Porcel B."/>
            <person name="Marcet-Houben M."/>
            <person name="Hullo M-F."/>
            <person name="Sacerdot C."/>
            <person name="Tekaia F."/>
            <person name="Leh-Louis V."/>
            <person name="Despons L."/>
            <person name="Khanna V."/>
            <person name="Aury J-M."/>
            <person name="Barbe V."/>
            <person name="Couloux A."/>
            <person name="Labadie K."/>
            <person name="Pelletier E."/>
            <person name="Souciet J-L."/>
            <person name="Boekhout T."/>
            <person name="Gabaldon T."/>
            <person name="Wincker P."/>
            <person name="Dujon B."/>
        </authorList>
    </citation>
    <scope>NUCLEOTIDE SEQUENCE</scope>
    <source>
        <strain evidence="5">CBS 1993</strain>
    </source>
</reference>
<dbReference type="GO" id="GO:0042273">
    <property type="term" value="P:ribosomal large subunit biogenesis"/>
    <property type="evidence" value="ECO:0007669"/>
    <property type="project" value="EnsemblFungi"/>
</dbReference>
<proteinExistence type="predicted"/>
<evidence type="ECO:0000256" key="1">
    <source>
        <dbReference type="PROSITE-ProRule" id="PRU00042"/>
    </source>
</evidence>